<dbReference type="RefSeq" id="WP_147166178.1">
    <property type="nucleotide sequence ID" value="NZ_VOOR01000006.1"/>
</dbReference>
<organism evidence="11 12">
    <name type="scientific">Phaeodactylibacter luteus</name>
    <dbReference type="NCBI Taxonomy" id="1564516"/>
    <lineage>
        <taxon>Bacteria</taxon>
        <taxon>Pseudomonadati</taxon>
        <taxon>Bacteroidota</taxon>
        <taxon>Saprospiria</taxon>
        <taxon>Saprospirales</taxon>
        <taxon>Haliscomenobacteraceae</taxon>
        <taxon>Phaeodactylibacter</taxon>
    </lineage>
</organism>
<keyword evidence="12" id="KW-1185">Reference proteome</keyword>
<comment type="caution">
    <text evidence="11">The sequence shown here is derived from an EMBL/GenBank/DDBJ whole genome shotgun (WGS) entry which is preliminary data.</text>
</comment>
<dbReference type="Gene3D" id="3.30.450.20">
    <property type="entry name" value="PAS domain"/>
    <property type="match status" value="1"/>
</dbReference>
<evidence type="ECO:0000256" key="1">
    <source>
        <dbReference type="ARBA" id="ARBA00000085"/>
    </source>
</evidence>
<dbReference type="Pfam" id="PF07568">
    <property type="entry name" value="HisKA_2"/>
    <property type="match status" value="1"/>
</dbReference>
<dbReference type="Proteomes" id="UP000321580">
    <property type="component" value="Unassembled WGS sequence"/>
</dbReference>
<evidence type="ECO:0000256" key="4">
    <source>
        <dbReference type="ARBA" id="ARBA00022679"/>
    </source>
</evidence>
<evidence type="ECO:0000313" key="12">
    <source>
        <dbReference type="Proteomes" id="UP000321580"/>
    </source>
</evidence>
<evidence type="ECO:0000256" key="6">
    <source>
        <dbReference type="ARBA" id="ARBA00022777"/>
    </source>
</evidence>
<dbReference type="Pfam" id="PF13424">
    <property type="entry name" value="TPR_12"/>
    <property type="match status" value="2"/>
</dbReference>
<dbReference type="EMBL" id="VOOR01000006">
    <property type="protein sequence ID" value="TXB67597.1"/>
    <property type="molecule type" value="Genomic_DNA"/>
</dbReference>
<dbReference type="PANTHER" id="PTHR41523:SF8">
    <property type="entry name" value="ETHYLENE RESPONSE SENSOR PROTEIN"/>
    <property type="match status" value="1"/>
</dbReference>
<dbReference type="PANTHER" id="PTHR41523">
    <property type="entry name" value="TWO-COMPONENT SYSTEM SENSOR PROTEIN"/>
    <property type="match status" value="1"/>
</dbReference>
<dbReference type="Pfam" id="PF02518">
    <property type="entry name" value="HATPase_c"/>
    <property type="match status" value="1"/>
</dbReference>
<evidence type="ECO:0000256" key="2">
    <source>
        <dbReference type="ARBA" id="ARBA00012438"/>
    </source>
</evidence>
<dbReference type="SUPFAM" id="SSF48452">
    <property type="entry name" value="TPR-like"/>
    <property type="match status" value="2"/>
</dbReference>
<accession>A0A5C6RZR3</accession>
<dbReference type="AlphaFoldDB" id="A0A5C6RZR3"/>
<keyword evidence="6" id="KW-0418">Kinase</keyword>
<dbReference type="InterPro" id="IPR011990">
    <property type="entry name" value="TPR-like_helical_dom_sf"/>
</dbReference>
<dbReference type="InterPro" id="IPR003594">
    <property type="entry name" value="HATPase_dom"/>
</dbReference>
<feature type="chain" id="PRO_5023109565" description="histidine kinase" evidence="9">
    <location>
        <begin position="38"/>
        <end position="649"/>
    </location>
</feature>
<name>A0A5C6RZR3_9BACT</name>
<keyword evidence="5" id="KW-0547">Nucleotide-binding</keyword>
<sequence>MPTYQYPKKNLWACPRACPRILLLAAALFWASAQAGAAAPDKAEVDAHIQQARQLFSTDKELSRAEAMKALSAARQIGYRRAELEALRIVGVVAFSGGALAQAIAHFDEGLSLIGDAPQWDVLKAGFLLNKGLAYYQYGDWGQALACYLQAAPIYQAAPPTVEYARLLNNLAIVYRSLQRYEDARRIYQTSLSIKNELRDSLGMARTLVNLGLVHGYLKEREAALQHLQQAKELYERLGNAAEASSVQLSVGNVLYELGELQRAIQALQPLLKTEAHELNTHDRIALRLRLAAAEMGQEQYIKAEKYLRTADSLLRPTTFLELKRVFFQLSAKLYAQQGEYQQAWLAMNQYTELVDTLTSKERLQLEKTMEARYLTQEKENLIQIQKLELKANQQQQQNMQWGLFGLGVLSLAIGAVLWQRHKVNQTLKAKHEAVTTALLEKQTLLQEIHHRVKNNLQTIASLLSIQARQIQDPTALRAIRESRSRVDAMALIHKNLYRDTALSNVDLKVYVHKLVQNLIDNYALQERHLIHSQLDIAPIQLHIDTVIPFGLILNELISNALKYGSREREPLLITIAITVGTGNAVTLKVADNGPGFPPDFTPWEQPTLGFKLVRTFAHKLGAELRISNSPGAEITIFFPNTPYRLCPA</sequence>
<feature type="repeat" description="TPR" evidence="8">
    <location>
        <begin position="165"/>
        <end position="198"/>
    </location>
</feature>
<evidence type="ECO:0000259" key="10">
    <source>
        <dbReference type="PROSITE" id="PS50109"/>
    </source>
</evidence>
<dbReference type="InterPro" id="IPR005467">
    <property type="entry name" value="His_kinase_dom"/>
</dbReference>
<feature type="domain" description="Histidine kinase" evidence="10">
    <location>
        <begin position="448"/>
        <end position="643"/>
    </location>
</feature>
<evidence type="ECO:0000313" key="11">
    <source>
        <dbReference type="EMBL" id="TXB67597.1"/>
    </source>
</evidence>
<dbReference type="GO" id="GO:0005524">
    <property type="term" value="F:ATP binding"/>
    <property type="evidence" value="ECO:0007669"/>
    <property type="project" value="UniProtKB-KW"/>
</dbReference>
<keyword evidence="9" id="KW-0732">Signal</keyword>
<protein>
    <recommendedName>
        <fullName evidence="2">histidine kinase</fullName>
        <ecNumber evidence="2">2.7.13.3</ecNumber>
    </recommendedName>
</protein>
<dbReference type="InterPro" id="IPR011495">
    <property type="entry name" value="Sig_transdc_His_kin_sub2_dim/P"/>
</dbReference>
<evidence type="ECO:0000256" key="8">
    <source>
        <dbReference type="PROSITE-ProRule" id="PRU00339"/>
    </source>
</evidence>
<evidence type="ECO:0000256" key="3">
    <source>
        <dbReference type="ARBA" id="ARBA00022553"/>
    </source>
</evidence>
<comment type="catalytic activity">
    <reaction evidence="1">
        <text>ATP + protein L-histidine = ADP + protein N-phospho-L-histidine.</text>
        <dbReference type="EC" id="2.7.13.3"/>
    </reaction>
</comment>
<dbReference type="EC" id="2.7.13.3" evidence="2"/>
<dbReference type="SMART" id="SM00028">
    <property type="entry name" value="TPR"/>
    <property type="match status" value="6"/>
</dbReference>
<dbReference type="OrthoDB" id="9767435at2"/>
<reference evidence="11 12" key="1">
    <citation type="submission" date="2019-08" db="EMBL/GenBank/DDBJ databases">
        <title>Genome of Phaeodactylibacter luteus.</title>
        <authorList>
            <person name="Bowman J.P."/>
        </authorList>
    </citation>
    <scope>NUCLEOTIDE SEQUENCE [LARGE SCALE GENOMIC DNA]</scope>
    <source>
        <strain evidence="11 12">KCTC 42180</strain>
    </source>
</reference>
<keyword evidence="4" id="KW-0808">Transferase</keyword>
<dbReference type="InterPro" id="IPR019734">
    <property type="entry name" value="TPR_rpt"/>
</dbReference>
<gene>
    <name evidence="11" type="ORF">FRY97_04175</name>
</gene>
<keyword evidence="7" id="KW-0067">ATP-binding</keyword>
<keyword evidence="8" id="KW-0802">TPR repeat</keyword>
<dbReference type="SMART" id="SM00387">
    <property type="entry name" value="HATPase_c"/>
    <property type="match status" value="1"/>
</dbReference>
<dbReference type="InterPro" id="IPR036890">
    <property type="entry name" value="HATPase_C_sf"/>
</dbReference>
<feature type="signal peptide" evidence="9">
    <location>
        <begin position="1"/>
        <end position="37"/>
    </location>
</feature>
<evidence type="ECO:0000256" key="9">
    <source>
        <dbReference type="SAM" id="SignalP"/>
    </source>
</evidence>
<dbReference type="GO" id="GO:0004673">
    <property type="term" value="F:protein histidine kinase activity"/>
    <property type="evidence" value="ECO:0007669"/>
    <property type="project" value="UniProtKB-EC"/>
</dbReference>
<dbReference type="PROSITE" id="PS50109">
    <property type="entry name" value="HIS_KIN"/>
    <property type="match status" value="1"/>
</dbReference>
<evidence type="ECO:0000256" key="7">
    <source>
        <dbReference type="ARBA" id="ARBA00022840"/>
    </source>
</evidence>
<evidence type="ECO:0000256" key="5">
    <source>
        <dbReference type="ARBA" id="ARBA00022741"/>
    </source>
</evidence>
<dbReference type="Gene3D" id="1.25.40.10">
    <property type="entry name" value="Tetratricopeptide repeat domain"/>
    <property type="match status" value="2"/>
</dbReference>
<dbReference type="SUPFAM" id="SSF55874">
    <property type="entry name" value="ATPase domain of HSP90 chaperone/DNA topoisomerase II/histidine kinase"/>
    <property type="match status" value="1"/>
</dbReference>
<dbReference type="PROSITE" id="PS50005">
    <property type="entry name" value="TPR"/>
    <property type="match status" value="1"/>
</dbReference>
<keyword evidence="3" id="KW-0597">Phosphoprotein</keyword>
<proteinExistence type="predicted"/>
<dbReference type="Gene3D" id="3.30.565.10">
    <property type="entry name" value="Histidine kinase-like ATPase, C-terminal domain"/>
    <property type="match status" value="1"/>
</dbReference>